<reference evidence="1" key="1">
    <citation type="journal article" date="2022" name="Int. J. Mol. Sci.">
        <title>Draft Genome of Tanacetum Coccineum: Genomic Comparison of Closely Related Tanacetum-Family Plants.</title>
        <authorList>
            <person name="Yamashiro T."/>
            <person name="Shiraishi A."/>
            <person name="Nakayama K."/>
            <person name="Satake H."/>
        </authorList>
    </citation>
    <scope>NUCLEOTIDE SEQUENCE</scope>
</reference>
<organism evidence="1 2">
    <name type="scientific">Tanacetum coccineum</name>
    <dbReference type="NCBI Taxonomy" id="301880"/>
    <lineage>
        <taxon>Eukaryota</taxon>
        <taxon>Viridiplantae</taxon>
        <taxon>Streptophyta</taxon>
        <taxon>Embryophyta</taxon>
        <taxon>Tracheophyta</taxon>
        <taxon>Spermatophyta</taxon>
        <taxon>Magnoliopsida</taxon>
        <taxon>eudicotyledons</taxon>
        <taxon>Gunneridae</taxon>
        <taxon>Pentapetalae</taxon>
        <taxon>asterids</taxon>
        <taxon>campanulids</taxon>
        <taxon>Asterales</taxon>
        <taxon>Asteraceae</taxon>
        <taxon>Asteroideae</taxon>
        <taxon>Anthemideae</taxon>
        <taxon>Anthemidinae</taxon>
        <taxon>Tanacetum</taxon>
    </lineage>
</organism>
<dbReference type="EMBL" id="BQNB010018207">
    <property type="protein sequence ID" value="GJT71902.1"/>
    <property type="molecule type" value="Genomic_DNA"/>
</dbReference>
<evidence type="ECO:0000313" key="2">
    <source>
        <dbReference type="Proteomes" id="UP001151760"/>
    </source>
</evidence>
<gene>
    <name evidence="1" type="ORF">Tco_1031188</name>
</gene>
<keyword evidence="2" id="KW-1185">Reference proteome</keyword>
<protein>
    <submittedName>
        <fullName evidence="1">Uncharacterized protein</fullName>
    </submittedName>
</protein>
<name>A0ABQ5GAJ4_9ASTR</name>
<proteinExistence type="predicted"/>
<reference evidence="1" key="2">
    <citation type="submission" date="2022-01" db="EMBL/GenBank/DDBJ databases">
        <authorList>
            <person name="Yamashiro T."/>
            <person name="Shiraishi A."/>
            <person name="Satake H."/>
            <person name="Nakayama K."/>
        </authorList>
    </citation>
    <scope>NUCLEOTIDE SEQUENCE</scope>
</reference>
<sequence length="67" mass="7442">MPILVLSSATSDVDAWVGRACNHFSCNSFVSCLTYLGLAADDFLNFLEDFVYEVNHRQQGVPSNLDQ</sequence>
<accession>A0ABQ5GAJ4</accession>
<dbReference type="Proteomes" id="UP001151760">
    <property type="component" value="Unassembled WGS sequence"/>
</dbReference>
<comment type="caution">
    <text evidence="1">The sequence shown here is derived from an EMBL/GenBank/DDBJ whole genome shotgun (WGS) entry which is preliminary data.</text>
</comment>
<evidence type="ECO:0000313" key="1">
    <source>
        <dbReference type="EMBL" id="GJT71902.1"/>
    </source>
</evidence>